<keyword evidence="2" id="KW-1185">Reference proteome</keyword>
<dbReference type="PANTHER" id="PTHR40053:SF1">
    <property type="entry name" value="SPORULATION-CONTROL PROTEIN SPO0M"/>
    <property type="match status" value="1"/>
</dbReference>
<dbReference type="EMBL" id="JAFBED010000002">
    <property type="protein sequence ID" value="MBM7619112.1"/>
    <property type="molecule type" value="Genomic_DNA"/>
</dbReference>
<comment type="caution">
    <text evidence="1">The sequence shown here is derived from an EMBL/GenBank/DDBJ whole genome shotgun (WGS) entry which is preliminary data.</text>
</comment>
<accession>A0ABS2NXC6</accession>
<reference evidence="1 2" key="1">
    <citation type="submission" date="2021-01" db="EMBL/GenBank/DDBJ databases">
        <title>Genomic Encyclopedia of Type Strains, Phase IV (KMG-IV): sequencing the most valuable type-strain genomes for metagenomic binning, comparative biology and taxonomic classification.</title>
        <authorList>
            <person name="Goeker M."/>
        </authorList>
    </citation>
    <scope>NUCLEOTIDE SEQUENCE [LARGE SCALE GENOMIC DNA]</scope>
    <source>
        <strain evidence="1 2">DSM 25879</strain>
    </source>
</reference>
<dbReference type="Pfam" id="PF07070">
    <property type="entry name" value="Spo0M"/>
    <property type="match status" value="1"/>
</dbReference>
<name>A0ABS2NXC6_9BACI</name>
<protein>
    <submittedName>
        <fullName evidence="1">Sporulation-control protein</fullName>
    </submittedName>
</protein>
<gene>
    <name evidence="1" type="ORF">JOC95_000961</name>
</gene>
<dbReference type="Proteomes" id="UP000737402">
    <property type="component" value="Unassembled WGS sequence"/>
</dbReference>
<dbReference type="RefSeq" id="WP_204413932.1">
    <property type="nucleotide sequence ID" value="NZ_JAFBED010000002.1"/>
</dbReference>
<evidence type="ECO:0000313" key="2">
    <source>
        <dbReference type="Proteomes" id="UP000737402"/>
    </source>
</evidence>
<dbReference type="InterPro" id="IPR009776">
    <property type="entry name" value="Spore_0_M"/>
</dbReference>
<dbReference type="PANTHER" id="PTHR40053">
    <property type="entry name" value="SPORULATION-CONTROL PROTEIN SPO0M"/>
    <property type="match status" value="1"/>
</dbReference>
<organism evidence="1 2">
    <name type="scientific">Sutcliffiella tianshenii</name>
    <dbReference type="NCBI Taxonomy" id="1463404"/>
    <lineage>
        <taxon>Bacteria</taxon>
        <taxon>Bacillati</taxon>
        <taxon>Bacillota</taxon>
        <taxon>Bacilli</taxon>
        <taxon>Bacillales</taxon>
        <taxon>Bacillaceae</taxon>
        <taxon>Sutcliffiella</taxon>
    </lineage>
</organism>
<sequence>MSFFNKALASIGIGAATVDTKLGNDRLVPGEEVKGVVEIKGGSTEQQIDTIYLTLVTTYIKESNDTKIQKQATIESIKLVDPFTIGPNEKKEFPFNFVLPYETPVTMGSTKVWIQTGLDIKNAVDPSDRDFIDVIPSTIVSAVLKAATDIGFRLRKVECEAAPYRLKTRQPFVQEFELVPTSGAYRGRLDEIEFMFLNQTAEQVDVWMQVDRKARGLGSLLSEALEMDESHVNFTVTKHDLPNLEQKLMSIIQRYS</sequence>
<evidence type="ECO:0000313" key="1">
    <source>
        <dbReference type="EMBL" id="MBM7619112.1"/>
    </source>
</evidence>
<proteinExistence type="predicted"/>